<gene>
    <name evidence="2" type="ORF">KI387_018068</name>
</gene>
<evidence type="ECO:0000313" key="3">
    <source>
        <dbReference type="Proteomes" id="UP000824469"/>
    </source>
</evidence>
<feature type="compositionally biased region" description="Basic and acidic residues" evidence="1">
    <location>
        <begin position="12"/>
        <end position="31"/>
    </location>
</feature>
<name>A0AA38GKN3_TAXCH</name>
<evidence type="ECO:0000313" key="2">
    <source>
        <dbReference type="EMBL" id="KAH9323429.1"/>
    </source>
</evidence>
<feature type="non-terminal residue" evidence="2">
    <location>
        <position position="1"/>
    </location>
</feature>
<organism evidence="2 3">
    <name type="scientific">Taxus chinensis</name>
    <name type="common">Chinese yew</name>
    <name type="synonym">Taxus wallichiana var. chinensis</name>
    <dbReference type="NCBI Taxonomy" id="29808"/>
    <lineage>
        <taxon>Eukaryota</taxon>
        <taxon>Viridiplantae</taxon>
        <taxon>Streptophyta</taxon>
        <taxon>Embryophyta</taxon>
        <taxon>Tracheophyta</taxon>
        <taxon>Spermatophyta</taxon>
        <taxon>Pinopsida</taxon>
        <taxon>Pinidae</taxon>
        <taxon>Conifers II</taxon>
        <taxon>Cupressales</taxon>
        <taxon>Taxaceae</taxon>
        <taxon>Taxus</taxon>
    </lineage>
</organism>
<dbReference type="Proteomes" id="UP000824469">
    <property type="component" value="Unassembled WGS sequence"/>
</dbReference>
<feature type="compositionally biased region" description="Basic residues" evidence="1">
    <location>
        <begin position="49"/>
        <end position="60"/>
    </location>
</feature>
<feature type="compositionally biased region" description="Gly residues" evidence="1">
    <location>
        <begin position="61"/>
        <end position="82"/>
    </location>
</feature>
<reference evidence="2 3" key="1">
    <citation type="journal article" date="2021" name="Nat. Plants">
        <title>The Taxus genome provides insights into paclitaxel biosynthesis.</title>
        <authorList>
            <person name="Xiong X."/>
            <person name="Gou J."/>
            <person name="Liao Q."/>
            <person name="Li Y."/>
            <person name="Zhou Q."/>
            <person name="Bi G."/>
            <person name="Li C."/>
            <person name="Du R."/>
            <person name="Wang X."/>
            <person name="Sun T."/>
            <person name="Guo L."/>
            <person name="Liang H."/>
            <person name="Lu P."/>
            <person name="Wu Y."/>
            <person name="Zhang Z."/>
            <person name="Ro D.K."/>
            <person name="Shang Y."/>
            <person name="Huang S."/>
            <person name="Yan J."/>
        </authorList>
    </citation>
    <scope>NUCLEOTIDE SEQUENCE [LARGE SCALE GENOMIC DNA]</scope>
    <source>
        <strain evidence="2">Ta-2019</strain>
    </source>
</reference>
<feature type="region of interest" description="Disordered" evidence="1">
    <location>
        <begin position="1"/>
        <end position="82"/>
    </location>
</feature>
<dbReference type="EMBL" id="JAHRHJ020000003">
    <property type="protein sequence ID" value="KAH9323429.1"/>
    <property type="molecule type" value="Genomic_DNA"/>
</dbReference>
<keyword evidence="3" id="KW-1185">Reference proteome</keyword>
<protein>
    <submittedName>
        <fullName evidence="2">Uncharacterized protein</fullName>
    </submittedName>
</protein>
<sequence>PQVEEVGGGQRRGREGGAAEGDKVGEGRDRVGGAGCSAQGAARRTGGGGRRRLRSKRRGGKGPWGRRGQRTGGGAGAGGWGT</sequence>
<comment type="caution">
    <text evidence="2">The sequence shown here is derived from an EMBL/GenBank/DDBJ whole genome shotgun (WGS) entry which is preliminary data.</text>
</comment>
<accession>A0AA38GKN3</accession>
<proteinExistence type="predicted"/>
<feature type="non-terminal residue" evidence="2">
    <location>
        <position position="82"/>
    </location>
</feature>
<feature type="compositionally biased region" description="Gly residues" evidence="1">
    <location>
        <begin position="1"/>
        <end position="10"/>
    </location>
</feature>
<evidence type="ECO:0000256" key="1">
    <source>
        <dbReference type="SAM" id="MobiDB-lite"/>
    </source>
</evidence>
<dbReference type="AlphaFoldDB" id="A0AA38GKN3"/>